<protein>
    <recommendedName>
        <fullName evidence="3">30S ribosomal protein S21</fullName>
    </recommendedName>
</protein>
<dbReference type="Proteomes" id="UP000176800">
    <property type="component" value="Unassembled WGS sequence"/>
</dbReference>
<evidence type="ECO:0000313" key="1">
    <source>
        <dbReference type="EMBL" id="OHB02965.1"/>
    </source>
</evidence>
<accession>A0A1G2U097</accession>
<comment type="caution">
    <text evidence="1">The sequence shown here is derived from an EMBL/GenBank/DDBJ whole genome shotgun (WGS) entry which is preliminary data.</text>
</comment>
<dbReference type="AlphaFoldDB" id="A0A1G2U097"/>
<sequence length="83" mass="9652">MAINVEIKKTGNENNISILRKFSKRVQSAGLLQKVRSKRYSERNMSEAVKKKKALKSIKRREEIAMMIKMGKIIPNAKRGHRR</sequence>
<proteinExistence type="predicted"/>
<evidence type="ECO:0000313" key="2">
    <source>
        <dbReference type="Proteomes" id="UP000176800"/>
    </source>
</evidence>
<evidence type="ECO:0008006" key="3">
    <source>
        <dbReference type="Google" id="ProtNLM"/>
    </source>
</evidence>
<organism evidence="1 2">
    <name type="scientific">Candidatus Zambryskibacteria bacterium RIFCSPLOWO2_01_FULL_45_21</name>
    <dbReference type="NCBI Taxonomy" id="1802761"/>
    <lineage>
        <taxon>Bacteria</taxon>
        <taxon>Candidatus Zambryskiibacteriota</taxon>
    </lineage>
</organism>
<reference evidence="1 2" key="1">
    <citation type="journal article" date="2016" name="Nat. Commun.">
        <title>Thousands of microbial genomes shed light on interconnected biogeochemical processes in an aquifer system.</title>
        <authorList>
            <person name="Anantharaman K."/>
            <person name="Brown C.T."/>
            <person name="Hug L.A."/>
            <person name="Sharon I."/>
            <person name="Castelle C.J."/>
            <person name="Probst A.J."/>
            <person name="Thomas B.C."/>
            <person name="Singh A."/>
            <person name="Wilkins M.J."/>
            <person name="Karaoz U."/>
            <person name="Brodie E.L."/>
            <person name="Williams K.H."/>
            <person name="Hubbard S.S."/>
            <person name="Banfield J.F."/>
        </authorList>
    </citation>
    <scope>NUCLEOTIDE SEQUENCE [LARGE SCALE GENOMIC DNA]</scope>
</reference>
<gene>
    <name evidence="1" type="ORF">A3B14_00800</name>
</gene>
<name>A0A1G2U097_9BACT</name>
<dbReference type="EMBL" id="MHWE01000024">
    <property type="protein sequence ID" value="OHB02965.1"/>
    <property type="molecule type" value="Genomic_DNA"/>
</dbReference>